<dbReference type="EMBL" id="ADBL01001307">
    <property type="status" value="NOT_ANNOTATED_CDS"/>
    <property type="molecule type" value="Genomic_DNA"/>
</dbReference>
<dbReference type="STRING" id="644358.A0A0C4DZJ0"/>
<dbReference type="VEuPathDB" id="FungiDB:MAPG_05492"/>
<dbReference type="eggNOG" id="ENOG502S9S8">
    <property type="taxonomic scope" value="Eukaryota"/>
</dbReference>
<reference evidence="3" key="3">
    <citation type="submission" date="2011-03" db="EMBL/GenBank/DDBJ databases">
        <title>Annotation of Magnaporthe poae ATCC 64411.</title>
        <authorList>
            <person name="Ma L.-J."/>
            <person name="Dead R."/>
            <person name="Young S.K."/>
            <person name="Zeng Q."/>
            <person name="Gargeya S."/>
            <person name="Fitzgerald M."/>
            <person name="Haas B."/>
            <person name="Abouelleil A."/>
            <person name="Alvarado L."/>
            <person name="Arachchi H.M."/>
            <person name="Berlin A."/>
            <person name="Brown A."/>
            <person name="Chapman S.B."/>
            <person name="Chen Z."/>
            <person name="Dunbar C."/>
            <person name="Freedman E."/>
            <person name="Gearin G."/>
            <person name="Gellesch M."/>
            <person name="Goldberg J."/>
            <person name="Griggs A."/>
            <person name="Gujja S."/>
            <person name="Heiman D."/>
            <person name="Howarth C."/>
            <person name="Larson L."/>
            <person name="Lui A."/>
            <person name="MacDonald P.J.P."/>
            <person name="Mehta T."/>
            <person name="Montmayeur A."/>
            <person name="Murphy C."/>
            <person name="Neiman D."/>
            <person name="Pearson M."/>
            <person name="Priest M."/>
            <person name="Roberts A."/>
            <person name="Saif S."/>
            <person name="Shea T."/>
            <person name="Shenoy N."/>
            <person name="Sisk P."/>
            <person name="Stolte C."/>
            <person name="Sykes S."/>
            <person name="Yandava C."/>
            <person name="Wortman J."/>
            <person name="Nusbaum C."/>
            <person name="Birren B."/>
        </authorList>
    </citation>
    <scope>NUCLEOTIDE SEQUENCE</scope>
    <source>
        <strain evidence="3">ATCC 64411</strain>
    </source>
</reference>
<accession>A0A0C4DZJ0</accession>
<feature type="signal peptide" evidence="2">
    <location>
        <begin position="1"/>
        <end position="18"/>
    </location>
</feature>
<keyword evidence="2" id="KW-0732">Signal</keyword>
<feature type="region of interest" description="Disordered" evidence="1">
    <location>
        <begin position="158"/>
        <end position="219"/>
    </location>
</feature>
<keyword evidence="5" id="KW-1185">Reference proteome</keyword>
<dbReference type="OrthoDB" id="5426294at2759"/>
<dbReference type="EnsemblFungi" id="MAPG_05492T0">
    <property type="protein sequence ID" value="MAPG_05492T0"/>
    <property type="gene ID" value="MAPG_05492"/>
</dbReference>
<evidence type="ECO:0000313" key="4">
    <source>
        <dbReference type="EnsemblFungi" id="MAPG_05492T0"/>
    </source>
</evidence>
<dbReference type="AlphaFoldDB" id="A0A0C4DZJ0"/>
<feature type="chain" id="PRO_5009385554" evidence="2">
    <location>
        <begin position="19"/>
        <end position="270"/>
    </location>
</feature>
<reference evidence="4" key="4">
    <citation type="journal article" date="2015" name="G3 (Bethesda)">
        <title>Genome sequences of three phytopathogenic species of the Magnaporthaceae family of fungi.</title>
        <authorList>
            <person name="Okagaki L.H."/>
            <person name="Nunes C.C."/>
            <person name="Sailsbery J."/>
            <person name="Clay B."/>
            <person name="Brown D."/>
            <person name="John T."/>
            <person name="Oh Y."/>
            <person name="Young N."/>
            <person name="Fitzgerald M."/>
            <person name="Haas B.J."/>
            <person name="Zeng Q."/>
            <person name="Young S."/>
            <person name="Adiconis X."/>
            <person name="Fan L."/>
            <person name="Levin J.Z."/>
            <person name="Mitchell T.K."/>
            <person name="Okubara P.A."/>
            <person name="Farman M.L."/>
            <person name="Kohn L.M."/>
            <person name="Birren B."/>
            <person name="Ma L.-J."/>
            <person name="Dean R.A."/>
        </authorList>
    </citation>
    <scope>NUCLEOTIDE SEQUENCE</scope>
    <source>
        <strain evidence="4">ATCC 64411 / 73-15</strain>
    </source>
</reference>
<sequence length="270" mass="27005">MKFTAAMALAASATLATAQITFDASGIIKCPKPLAGAFCVGDSLDTKTIATCDAEGIGQRGLCSEFLAAKPPYGSNDVLCYQSSDTAGDAACVKGGVVYDITGQPRFTLSADSSEPKITAPTVSDDWEVLPTSSPCPLESAGTEIPAIPGVPATSEPVLPSVNPIPPVSGPPEPIPTGEPWAPSASGTLEPLPSGAPIQPLPAESVPPVSGGNGGNDTFTAPTFTATDTPMVEPSATTTSIPMVPISAAPAMKQVGAVMIVVGLAVACLL</sequence>
<evidence type="ECO:0000313" key="5">
    <source>
        <dbReference type="Proteomes" id="UP000011715"/>
    </source>
</evidence>
<feature type="compositionally biased region" description="Pro residues" evidence="1">
    <location>
        <begin position="163"/>
        <end position="177"/>
    </location>
</feature>
<reference evidence="3" key="2">
    <citation type="submission" date="2010-05" db="EMBL/GenBank/DDBJ databases">
        <title>The Genome Sequence of Magnaporthe poae strain ATCC 64411.</title>
        <authorList>
            <consortium name="The Broad Institute Genome Sequencing Platform"/>
            <consortium name="Broad Institute Genome Sequencing Center for Infectious Disease"/>
            <person name="Ma L.-J."/>
            <person name="Dead R."/>
            <person name="Young S."/>
            <person name="Zeng Q."/>
            <person name="Koehrsen M."/>
            <person name="Alvarado L."/>
            <person name="Berlin A."/>
            <person name="Chapman S.B."/>
            <person name="Chen Z."/>
            <person name="Freedman E."/>
            <person name="Gellesch M."/>
            <person name="Goldberg J."/>
            <person name="Griggs A."/>
            <person name="Gujja S."/>
            <person name="Heilman E.R."/>
            <person name="Heiman D."/>
            <person name="Hepburn T."/>
            <person name="Howarth C."/>
            <person name="Jen D."/>
            <person name="Larson L."/>
            <person name="Mehta T."/>
            <person name="Neiman D."/>
            <person name="Pearson M."/>
            <person name="Roberts A."/>
            <person name="Saif S."/>
            <person name="Shea T."/>
            <person name="Shenoy N."/>
            <person name="Sisk P."/>
            <person name="Stolte C."/>
            <person name="Sykes S."/>
            <person name="Walk T."/>
            <person name="White J."/>
            <person name="Yandava C."/>
            <person name="Haas B."/>
            <person name="Nusbaum C."/>
            <person name="Birren B."/>
        </authorList>
    </citation>
    <scope>NUCLEOTIDE SEQUENCE</scope>
    <source>
        <strain evidence="3">ATCC 64411</strain>
    </source>
</reference>
<organism evidence="4 5">
    <name type="scientific">Magnaporthiopsis poae (strain ATCC 64411 / 73-15)</name>
    <name type="common">Kentucky bluegrass fungus</name>
    <name type="synonym">Magnaporthe poae</name>
    <dbReference type="NCBI Taxonomy" id="644358"/>
    <lineage>
        <taxon>Eukaryota</taxon>
        <taxon>Fungi</taxon>
        <taxon>Dikarya</taxon>
        <taxon>Ascomycota</taxon>
        <taxon>Pezizomycotina</taxon>
        <taxon>Sordariomycetes</taxon>
        <taxon>Sordariomycetidae</taxon>
        <taxon>Magnaporthales</taxon>
        <taxon>Magnaporthaceae</taxon>
        <taxon>Magnaporthiopsis</taxon>
    </lineage>
</organism>
<protein>
    <submittedName>
        <fullName evidence="3 4">Uncharacterized protein</fullName>
    </submittedName>
</protein>
<dbReference type="Proteomes" id="UP000011715">
    <property type="component" value="Unassembled WGS sequence"/>
</dbReference>
<evidence type="ECO:0000256" key="2">
    <source>
        <dbReference type="SAM" id="SignalP"/>
    </source>
</evidence>
<reference evidence="5" key="1">
    <citation type="submission" date="2010-05" db="EMBL/GenBank/DDBJ databases">
        <title>The genome sequence of Magnaporthe poae strain ATCC 64411.</title>
        <authorList>
            <person name="Ma L.-J."/>
            <person name="Dead R."/>
            <person name="Young S."/>
            <person name="Zeng Q."/>
            <person name="Koehrsen M."/>
            <person name="Alvarado L."/>
            <person name="Berlin A."/>
            <person name="Chapman S.B."/>
            <person name="Chen Z."/>
            <person name="Freedman E."/>
            <person name="Gellesch M."/>
            <person name="Goldberg J."/>
            <person name="Griggs A."/>
            <person name="Gujja S."/>
            <person name="Heilman E.R."/>
            <person name="Heiman D."/>
            <person name="Hepburn T."/>
            <person name="Howarth C."/>
            <person name="Jen D."/>
            <person name="Larson L."/>
            <person name="Mehta T."/>
            <person name="Neiman D."/>
            <person name="Pearson M."/>
            <person name="Roberts A."/>
            <person name="Saif S."/>
            <person name="Shea T."/>
            <person name="Shenoy N."/>
            <person name="Sisk P."/>
            <person name="Stolte C."/>
            <person name="Sykes S."/>
            <person name="Walk T."/>
            <person name="White J."/>
            <person name="Yandava C."/>
            <person name="Haas B."/>
            <person name="Nusbaum C."/>
            <person name="Birren B."/>
        </authorList>
    </citation>
    <scope>NUCLEOTIDE SEQUENCE [LARGE SCALE GENOMIC DNA]</scope>
    <source>
        <strain evidence="5">ATCC 64411 / 73-15</strain>
    </source>
</reference>
<name>A0A0C4DZJ0_MAGP6</name>
<dbReference type="EMBL" id="GL876969">
    <property type="protein sequence ID" value="KLU86480.1"/>
    <property type="molecule type" value="Genomic_DNA"/>
</dbReference>
<proteinExistence type="predicted"/>
<evidence type="ECO:0000313" key="3">
    <source>
        <dbReference type="EMBL" id="KLU86480.1"/>
    </source>
</evidence>
<reference evidence="4" key="5">
    <citation type="submission" date="2015-06" db="UniProtKB">
        <authorList>
            <consortium name="EnsemblFungi"/>
        </authorList>
    </citation>
    <scope>IDENTIFICATION</scope>
    <source>
        <strain evidence="4">ATCC 64411</strain>
    </source>
</reference>
<gene>
    <name evidence="3" type="ORF">MAPG_05492</name>
</gene>
<evidence type="ECO:0000256" key="1">
    <source>
        <dbReference type="SAM" id="MobiDB-lite"/>
    </source>
</evidence>